<name>A0A2R4WZC4_9EURY</name>
<sequence length="137" mass="14892">MSAVDPATLPITIDDSGVEVTYDDGRTVRYRGVPQAREESVTVSAHRRVHVLATDADGETGALVYLTDRRTHHAVLEESGVGRYLPEETPQTILPGVTARREGSQLDIGADPDAVAGRVFVFVEDDRTEQSYELLAA</sequence>
<dbReference type="Proteomes" id="UP000244727">
    <property type="component" value="Chromosome"/>
</dbReference>
<evidence type="ECO:0000313" key="2">
    <source>
        <dbReference type="Proteomes" id="UP000244727"/>
    </source>
</evidence>
<dbReference type="Pfam" id="PF19109">
    <property type="entry name" value="DUF5796"/>
    <property type="match status" value="1"/>
</dbReference>
<reference evidence="1 2" key="1">
    <citation type="submission" date="2018-04" db="EMBL/GenBank/DDBJ databases">
        <title>Halococcoides cellulosivorans gen. nov., sp. nov., an extremely halophilic cellulose-utilizing haloarchaeon from hypersaline lakes.</title>
        <authorList>
            <person name="Sorokin D.Y."/>
            <person name="Toshchakov S.V."/>
            <person name="Samarov N.I."/>
            <person name="Korzhenkov A."/>
            <person name="Kublanov I.V."/>
        </authorList>
    </citation>
    <scope>NUCLEOTIDE SEQUENCE [LARGE SCALE GENOMIC DNA]</scope>
    <source>
        <strain evidence="1 2">HArcel1</strain>
    </source>
</reference>
<keyword evidence="2" id="KW-1185">Reference proteome</keyword>
<evidence type="ECO:0000313" key="1">
    <source>
        <dbReference type="EMBL" id="AWB26888.1"/>
    </source>
</evidence>
<protein>
    <submittedName>
        <fullName evidence="1">Uncharacterized protein</fullName>
    </submittedName>
</protein>
<gene>
    <name evidence="1" type="ORF">HARCEL1_03750</name>
</gene>
<dbReference type="KEGG" id="harc:HARCEL1_03750"/>
<dbReference type="GeneID" id="36511591"/>
<dbReference type="AlphaFoldDB" id="A0A2R4WZC4"/>
<accession>A0A2R4WZC4</accession>
<dbReference type="RefSeq" id="WP_108381257.1">
    <property type="nucleotide sequence ID" value="NZ_CP028858.1"/>
</dbReference>
<proteinExistence type="predicted"/>
<organism evidence="1 2">
    <name type="scientific">Halococcoides cellulosivorans</name>
    <dbReference type="NCBI Taxonomy" id="1679096"/>
    <lineage>
        <taxon>Archaea</taxon>
        <taxon>Methanobacteriati</taxon>
        <taxon>Methanobacteriota</taxon>
        <taxon>Stenosarchaea group</taxon>
        <taxon>Halobacteria</taxon>
        <taxon>Halobacteriales</taxon>
        <taxon>Haloarculaceae</taxon>
        <taxon>Halococcoides</taxon>
    </lineage>
</organism>
<dbReference type="InterPro" id="IPR043814">
    <property type="entry name" value="DUF5796"/>
</dbReference>
<dbReference type="EMBL" id="CP028858">
    <property type="protein sequence ID" value="AWB26888.1"/>
    <property type="molecule type" value="Genomic_DNA"/>
</dbReference>